<dbReference type="EMBL" id="LN649231">
    <property type="protein sequence ID" value="CEI70820.1"/>
    <property type="molecule type" value="Genomic_DNA"/>
</dbReference>
<evidence type="ECO:0000313" key="1">
    <source>
        <dbReference type="EMBL" id="CEI70820.1"/>
    </source>
</evidence>
<dbReference type="KEGG" id="fvn:FVRRES_10897"/>
<dbReference type="GeneID" id="37262535"/>
<evidence type="ECO:0000313" key="2">
    <source>
        <dbReference type="Proteomes" id="UP000245910"/>
    </source>
</evidence>
<organism evidence="1 2">
    <name type="scientific">Fusarium venenatum</name>
    <dbReference type="NCBI Taxonomy" id="56646"/>
    <lineage>
        <taxon>Eukaryota</taxon>
        <taxon>Fungi</taxon>
        <taxon>Dikarya</taxon>
        <taxon>Ascomycota</taxon>
        <taxon>Pezizomycotina</taxon>
        <taxon>Sordariomycetes</taxon>
        <taxon>Hypocreomycetidae</taxon>
        <taxon>Hypocreales</taxon>
        <taxon>Nectriaceae</taxon>
        <taxon>Fusarium</taxon>
    </lineage>
</organism>
<accession>A0A2L2U3X6</accession>
<dbReference type="AlphaFoldDB" id="A0A2L2U3X6"/>
<dbReference type="RefSeq" id="XP_025594534.1">
    <property type="nucleotide sequence ID" value="XM_025725990.2"/>
</dbReference>
<proteinExistence type="predicted"/>
<dbReference type="Proteomes" id="UP000245910">
    <property type="component" value="Chromosome III"/>
</dbReference>
<name>A0A2L2U3X6_9HYPO</name>
<dbReference type="OrthoDB" id="2533496at2759"/>
<reference evidence="2" key="1">
    <citation type="submission" date="2014-10" db="EMBL/GenBank/DDBJ databases">
        <authorList>
            <person name="King R."/>
        </authorList>
    </citation>
    <scope>NUCLEOTIDE SEQUENCE [LARGE SCALE GENOMIC DNA]</scope>
    <source>
        <strain evidence="2">A3/5</strain>
    </source>
</reference>
<protein>
    <submittedName>
        <fullName evidence="1">Uncharacterized protein</fullName>
    </submittedName>
</protein>
<keyword evidence="2" id="KW-1185">Reference proteome</keyword>
<sequence length="90" mass="10068">MATVEINDAVFCQQHMAEVCEDCGVDLREENDAFYGFDSVDRDALTCPPVSTNDDGIYICDQHDTNSCNVCFGWKKQITRLRTAAKKAGR</sequence>